<sequence>MKGILSLGAASALWVITGCSLAPDYERPEDDFPSELGLAGTLKDGDNEDSLDQWWEAFDDPTLNEWVAKTLEANGDLGEAAARIRQARALYGLEAAQLWPNIDFEGTAARTEAPDYQVSPGQDNPSNQFGLSGLLNYEVDLFNKLGDAKDAAREDLLSTSYAFFTLRNSLISETVSAYYGLQSSVNQLALAQETIQTREEAVGFQQKRFDAGFSTELELQQSKAELADAKVRVPQFQEAILTYQTSLLILSGADPSAFWNRDVFSDEPKELPEVPEVAVDLIPSSVLERRPDILSAEAALRSTYENIGVAKAQRWPSLSLGALLGTSAAQFDNLFTSPSQTWNIGANVTGPIIDFGRNKNRVLAAEARQEEAFWIYKNTVREAFSEVNESILTLRYREELVAARVNQEKASSRLLELAKEQYDEGFSEYIDYLDAERQSFEAELTLEESRFRRLNAAVNLFKALGGGWEGQLDESAMEPFDPQNGEEVEE</sequence>
<feature type="chain" id="PRO_5031588796" evidence="2">
    <location>
        <begin position="23"/>
        <end position="490"/>
    </location>
</feature>
<dbReference type="InterPro" id="IPR003423">
    <property type="entry name" value="OMP_efflux"/>
</dbReference>
<dbReference type="AlphaFoldDB" id="A0A7X1AWX4"/>
<dbReference type="GO" id="GO:0015562">
    <property type="term" value="F:efflux transmembrane transporter activity"/>
    <property type="evidence" value="ECO:0007669"/>
    <property type="project" value="InterPro"/>
</dbReference>
<comment type="similarity">
    <text evidence="1 2">Belongs to the outer membrane factor (OMF) (TC 1.B.17) family.</text>
</comment>
<evidence type="ECO:0000256" key="2">
    <source>
        <dbReference type="RuleBase" id="RU362097"/>
    </source>
</evidence>
<proteinExistence type="inferred from homology"/>
<organism evidence="3 4">
    <name type="scientific">Puniceicoccus vermicola</name>
    <dbReference type="NCBI Taxonomy" id="388746"/>
    <lineage>
        <taxon>Bacteria</taxon>
        <taxon>Pseudomonadati</taxon>
        <taxon>Verrucomicrobiota</taxon>
        <taxon>Opitutia</taxon>
        <taxon>Puniceicoccales</taxon>
        <taxon>Puniceicoccaceae</taxon>
        <taxon>Puniceicoccus</taxon>
    </lineage>
</organism>
<dbReference type="Pfam" id="PF02321">
    <property type="entry name" value="OEP"/>
    <property type="match status" value="2"/>
</dbReference>
<evidence type="ECO:0000256" key="1">
    <source>
        <dbReference type="ARBA" id="ARBA00007613"/>
    </source>
</evidence>
<protein>
    <submittedName>
        <fullName evidence="3">TolC family protein</fullName>
    </submittedName>
</protein>
<gene>
    <name evidence="3" type="ORF">H5P30_05795</name>
</gene>
<keyword evidence="2" id="KW-1134">Transmembrane beta strand</keyword>
<dbReference type="PROSITE" id="PS51257">
    <property type="entry name" value="PROKAR_LIPOPROTEIN"/>
    <property type="match status" value="1"/>
</dbReference>
<dbReference type="Proteomes" id="UP000525652">
    <property type="component" value="Unassembled WGS sequence"/>
</dbReference>
<keyword evidence="2" id="KW-0812">Transmembrane</keyword>
<keyword evidence="2" id="KW-0472">Membrane</keyword>
<name>A0A7X1AWX4_9BACT</name>
<comment type="subcellular location">
    <subcellularLocation>
        <location evidence="2">Cell membrane</location>
        <topology evidence="2">Lipid-anchor</topology>
    </subcellularLocation>
</comment>
<dbReference type="Gene3D" id="2.20.200.10">
    <property type="entry name" value="Outer membrane efflux proteins (OEP)"/>
    <property type="match status" value="1"/>
</dbReference>
<comment type="caution">
    <text evidence="3">The sequence shown here is derived from an EMBL/GenBank/DDBJ whole genome shotgun (WGS) entry which is preliminary data.</text>
</comment>
<dbReference type="SUPFAM" id="SSF56954">
    <property type="entry name" value="Outer membrane efflux proteins (OEP)"/>
    <property type="match status" value="1"/>
</dbReference>
<evidence type="ECO:0000313" key="4">
    <source>
        <dbReference type="Proteomes" id="UP000525652"/>
    </source>
</evidence>
<keyword evidence="2" id="KW-0732">Signal</keyword>
<reference evidence="3 4" key="1">
    <citation type="submission" date="2020-07" db="EMBL/GenBank/DDBJ databases">
        <authorList>
            <person name="Feng X."/>
        </authorList>
    </citation>
    <scope>NUCLEOTIDE SEQUENCE [LARGE SCALE GENOMIC DNA]</scope>
    <source>
        <strain evidence="3 4">JCM14086</strain>
    </source>
</reference>
<dbReference type="PANTHER" id="PTHR30203">
    <property type="entry name" value="OUTER MEMBRANE CATION EFFLUX PROTEIN"/>
    <property type="match status" value="1"/>
</dbReference>
<dbReference type="Gene3D" id="1.20.1600.10">
    <property type="entry name" value="Outer membrane efflux proteins (OEP)"/>
    <property type="match status" value="1"/>
</dbReference>
<dbReference type="RefSeq" id="WP_185692003.1">
    <property type="nucleotide sequence ID" value="NZ_JACHVA010000052.1"/>
</dbReference>
<keyword evidence="2" id="KW-0449">Lipoprotein</keyword>
<feature type="signal peptide" evidence="2">
    <location>
        <begin position="1"/>
        <end position="22"/>
    </location>
</feature>
<keyword evidence="4" id="KW-1185">Reference proteome</keyword>
<dbReference type="EMBL" id="JACHVA010000052">
    <property type="protein sequence ID" value="MBC2601284.1"/>
    <property type="molecule type" value="Genomic_DNA"/>
</dbReference>
<dbReference type="NCBIfam" id="TIGR01845">
    <property type="entry name" value="outer_NodT"/>
    <property type="match status" value="1"/>
</dbReference>
<evidence type="ECO:0000313" key="3">
    <source>
        <dbReference type="EMBL" id="MBC2601284.1"/>
    </source>
</evidence>
<dbReference type="InterPro" id="IPR010131">
    <property type="entry name" value="MdtP/NodT-like"/>
</dbReference>
<keyword evidence="2" id="KW-0564">Palmitate</keyword>
<dbReference type="GO" id="GO:0005886">
    <property type="term" value="C:plasma membrane"/>
    <property type="evidence" value="ECO:0007669"/>
    <property type="project" value="UniProtKB-SubCell"/>
</dbReference>
<accession>A0A7X1AWX4</accession>